<protein>
    <submittedName>
        <fullName evidence="2">Uncharacterized protein</fullName>
    </submittedName>
</protein>
<organism evidence="2 3">
    <name type="scientific">Mixia osmundae (strain CBS 9802 / IAM 14324 / JCM 22182 / KY 12970)</name>
    <dbReference type="NCBI Taxonomy" id="764103"/>
    <lineage>
        <taxon>Eukaryota</taxon>
        <taxon>Fungi</taxon>
        <taxon>Dikarya</taxon>
        <taxon>Basidiomycota</taxon>
        <taxon>Pucciniomycotina</taxon>
        <taxon>Mixiomycetes</taxon>
        <taxon>Mixiales</taxon>
        <taxon>Mixiaceae</taxon>
        <taxon>Mixia</taxon>
    </lineage>
</organism>
<keyword evidence="1" id="KW-0732">Signal</keyword>
<keyword evidence="3" id="KW-1185">Reference proteome</keyword>
<dbReference type="AlphaFoldDB" id="G7DYI0"/>
<dbReference type="Proteomes" id="UP000009131">
    <property type="component" value="Unassembled WGS sequence"/>
</dbReference>
<reference evidence="2 3" key="2">
    <citation type="journal article" date="2012" name="Open Biol.">
        <title>Characteristics of nucleosomes and linker DNA regions on the genome of the basidiomycete Mixia osmundae revealed by mono- and dinucleosome mapping.</title>
        <authorList>
            <person name="Nishida H."/>
            <person name="Kondo S."/>
            <person name="Matsumoto T."/>
            <person name="Suzuki Y."/>
            <person name="Yoshikawa H."/>
            <person name="Taylor T.D."/>
            <person name="Sugiyama J."/>
        </authorList>
    </citation>
    <scope>NUCLEOTIDE SEQUENCE [LARGE SCALE GENOMIC DNA]</scope>
    <source>
        <strain evidence="3">CBS 9802 / IAM 14324 / JCM 22182 / KY 12970</strain>
    </source>
</reference>
<gene>
    <name evidence="2" type="primary">Mo02296</name>
    <name evidence="2" type="ORF">E5Q_02296</name>
</gene>
<accession>G7DYI0</accession>
<evidence type="ECO:0000313" key="3">
    <source>
        <dbReference type="Proteomes" id="UP000009131"/>
    </source>
</evidence>
<sequence length="178" mass="19656">MIRTFAVAAVLAALALSWSASGSPAASLSKRFGLEPELNCWLETKLVSNDPEVPKTAYYNMIFHRDATSQRYTSMDLVGFQVNDPAPFKAVTQQNLQSGRVLTTFVANATKTDMPPKWCYWFLDIGLYYTPGKDDLSYRLFNGIAWSQYGPGNGIPWADSNPYGMTCDNGAVVPIHQG</sequence>
<name>G7DYI0_MIXOS</name>
<comment type="caution">
    <text evidence="2">The sequence shown here is derived from an EMBL/GenBank/DDBJ whole genome shotgun (WGS) entry which is preliminary data.</text>
</comment>
<dbReference type="InParanoid" id="G7DYI0"/>
<dbReference type="EMBL" id="BABT02000062">
    <property type="protein sequence ID" value="GAA95640.1"/>
    <property type="molecule type" value="Genomic_DNA"/>
</dbReference>
<dbReference type="HOGENOM" id="CLU_1525541_0_0_1"/>
<reference evidence="2 3" key="1">
    <citation type="journal article" date="2011" name="J. Gen. Appl. Microbiol.">
        <title>Draft genome sequencing of the enigmatic basidiomycete Mixia osmundae.</title>
        <authorList>
            <person name="Nishida H."/>
            <person name="Nagatsuka Y."/>
            <person name="Sugiyama J."/>
        </authorList>
    </citation>
    <scope>NUCLEOTIDE SEQUENCE [LARGE SCALE GENOMIC DNA]</scope>
    <source>
        <strain evidence="3">CBS 9802 / IAM 14324 / JCM 22182 / KY 12970</strain>
    </source>
</reference>
<evidence type="ECO:0000313" key="2">
    <source>
        <dbReference type="EMBL" id="GAA95640.1"/>
    </source>
</evidence>
<feature type="signal peptide" evidence="1">
    <location>
        <begin position="1"/>
        <end position="22"/>
    </location>
</feature>
<evidence type="ECO:0000256" key="1">
    <source>
        <dbReference type="SAM" id="SignalP"/>
    </source>
</evidence>
<proteinExistence type="predicted"/>
<feature type="chain" id="PRO_5003492175" evidence="1">
    <location>
        <begin position="23"/>
        <end position="178"/>
    </location>
</feature>